<keyword evidence="5 9" id="KW-0808">Transferase</keyword>
<keyword evidence="3" id="KW-0169">Cobalamin biosynthesis</keyword>
<evidence type="ECO:0000256" key="5">
    <source>
        <dbReference type="ARBA" id="ARBA00022679"/>
    </source>
</evidence>
<feature type="region of interest" description="Disordered" evidence="7">
    <location>
        <begin position="234"/>
        <end position="299"/>
    </location>
</feature>
<sequence>MVTGRISFIGAGPGAADLITVRGARRIAEADVVVWSASLVAPECIQEHARGDAELIDSSRLTHEQALEIYRRAERDKLKVVRVHSGDPSMWSSVQEQHDACARMHLEVEIVPGVQPFSAAAAAIGRELTAPEVAQSLVVTRLEGGRTPTPAGEEVRELAKHGTTMALFLSASRTAQLVEELRAGGYPDDTPVLVAYKVTWPDEMLVRTTIGELEKTVKQRKLWRNTLFIVGKSLSGSGPRSHPYHFHTYRRAEPSPRRTMRPSTPRRRSTDPGARRGVEPGGPRGAEPGAAEPRETNGVKASDVAWWAVRDWQESARGAARVAATRSAPARRVDAAQSQLFAAEEPAAVTAEPVAVTEPPVPASPEPAADAVPAGPADAVPAGEVAVHAEAAPKSRRTSAASTTTTRATAKATPAKRTTKTAKTTGTKTTAAKRTKSATAAKPKPAAKRKSPAKAEQPDD</sequence>
<evidence type="ECO:0000256" key="7">
    <source>
        <dbReference type="SAM" id="MobiDB-lite"/>
    </source>
</evidence>
<dbReference type="Pfam" id="PF00590">
    <property type="entry name" value="TP_methylase"/>
    <property type="match status" value="1"/>
</dbReference>
<dbReference type="NCBIfam" id="TIGR01465">
    <property type="entry name" value="cobM_cbiF"/>
    <property type="match status" value="1"/>
</dbReference>
<evidence type="ECO:0000256" key="2">
    <source>
        <dbReference type="ARBA" id="ARBA00005879"/>
    </source>
</evidence>
<dbReference type="EMBL" id="VWPH01000007">
    <property type="protein sequence ID" value="KAA5832485.1"/>
    <property type="molecule type" value="Genomic_DNA"/>
</dbReference>
<dbReference type="Proteomes" id="UP000323946">
    <property type="component" value="Unassembled WGS sequence"/>
</dbReference>
<proteinExistence type="inferred from homology"/>
<dbReference type="PROSITE" id="PS00839">
    <property type="entry name" value="SUMT_1"/>
    <property type="match status" value="1"/>
</dbReference>
<protein>
    <submittedName>
        <fullName evidence="9">Precorrin-4 C(11)-methyltransferase</fullName>
        <ecNumber evidence="9">2.1.1.133</ecNumber>
    </submittedName>
</protein>
<comment type="similarity">
    <text evidence="2">Belongs to the precorrin methyltransferase family.</text>
</comment>
<dbReference type="InterPro" id="IPR000878">
    <property type="entry name" value="4pyrrol_Mease"/>
</dbReference>
<dbReference type="InterPro" id="IPR014777">
    <property type="entry name" value="4pyrrole_Mease_sub1"/>
</dbReference>
<dbReference type="UniPathway" id="UPA00148"/>
<keyword evidence="10" id="KW-1185">Reference proteome</keyword>
<dbReference type="GO" id="GO:0032259">
    <property type="term" value="P:methylation"/>
    <property type="evidence" value="ECO:0007669"/>
    <property type="project" value="UniProtKB-KW"/>
</dbReference>
<evidence type="ECO:0000313" key="10">
    <source>
        <dbReference type="Proteomes" id="UP000323946"/>
    </source>
</evidence>
<feature type="domain" description="Tetrapyrrole methylase" evidence="8">
    <location>
        <begin position="6"/>
        <end position="213"/>
    </location>
</feature>
<keyword evidence="6" id="KW-0949">S-adenosyl-L-methionine</keyword>
<dbReference type="GO" id="GO:0046026">
    <property type="term" value="F:precorrin-4 C11-methyltransferase activity"/>
    <property type="evidence" value="ECO:0007669"/>
    <property type="project" value="UniProtKB-EC"/>
</dbReference>
<gene>
    <name evidence="9" type="primary">cobM</name>
    <name evidence="9" type="ORF">F1721_15880</name>
</gene>
<feature type="compositionally biased region" description="Low complexity" evidence="7">
    <location>
        <begin position="366"/>
        <end position="386"/>
    </location>
</feature>
<feature type="compositionally biased region" description="Basic and acidic residues" evidence="7">
    <location>
        <begin position="268"/>
        <end position="278"/>
    </location>
</feature>
<dbReference type="InterPro" id="IPR006362">
    <property type="entry name" value="Cbl_synth_CobM/CibF"/>
</dbReference>
<dbReference type="GO" id="GO:0009236">
    <property type="term" value="P:cobalamin biosynthetic process"/>
    <property type="evidence" value="ECO:0007669"/>
    <property type="project" value="UniProtKB-UniPathway"/>
</dbReference>
<reference evidence="9 10" key="1">
    <citation type="submission" date="2019-09" db="EMBL/GenBank/DDBJ databases">
        <title>Draft genome sequence of the thermophilic Saccharopolyspora hirsuta VKM Ac-666T.</title>
        <authorList>
            <person name="Lobastova T.G."/>
            <person name="Fokina V."/>
            <person name="Bragin E.Y."/>
            <person name="Shtratnikova V.Y."/>
            <person name="Starodumova I.P."/>
            <person name="Tarlachkov S.V."/>
            <person name="Donova M.V."/>
        </authorList>
    </citation>
    <scope>NUCLEOTIDE SEQUENCE [LARGE SCALE GENOMIC DNA]</scope>
    <source>
        <strain evidence="9 10">VKM Ac-666</strain>
    </source>
</reference>
<dbReference type="PANTHER" id="PTHR45790:SF4">
    <property type="entry name" value="COBALT-PRECORRIN-4 C(11)-METHYLTRANSFERASE"/>
    <property type="match status" value="1"/>
</dbReference>
<dbReference type="InterPro" id="IPR014776">
    <property type="entry name" value="4pyrrole_Mease_sub2"/>
</dbReference>
<evidence type="ECO:0000313" key="9">
    <source>
        <dbReference type="EMBL" id="KAA5832485.1"/>
    </source>
</evidence>
<dbReference type="InterPro" id="IPR003043">
    <property type="entry name" value="Uropor_MeTrfase_CS"/>
</dbReference>
<dbReference type="PANTHER" id="PTHR45790">
    <property type="entry name" value="SIROHEME SYNTHASE-RELATED"/>
    <property type="match status" value="1"/>
</dbReference>
<feature type="compositionally biased region" description="Basic residues" evidence="7">
    <location>
        <begin position="258"/>
        <end position="267"/>
    </location>
</feature>
<feature type="region of interest" description="Disordered" evidence="7">
    <location>
        <begin position="346"/>
        <end position="460"/>
    </location>
</feature>
<name>A0A5M7C1Z7_SACHI</name>
<dbReference type="EC" id="2.1.1.133" evidence="9"/>
<dbReference type="InterPro" id="IPR035996">
    <property type="entry name" value="4pyrrol_Methylase_sf"/>
</dbReference>
<dbReference type="SUPFAM" id="SSF53790">
    <property type="entry name" value="Tetrapyrrole methylase"/>
    <property type="match status" value="1"/>
</dbReference>
<comment type="caution">
    <text evidence="9">The sequence shown here is derived from an EMBL/GenBank/DDBJ whole genome shotgun (WGS) entry which is preliminary data.</text>
</comment>
<comment type="pathway">
    <text evidence="1">Cofactor biosynthesis; adenosylcobalamin biosynthesis.</text>
</comment>
<accession>A0A5M7C1Z7</accession>
<organism evidence="9 10">
    <name type="scientific">Saccharopolyspora hirsuta</name>
    <dbReference type="NCBI Taxonomy" id="1837"/>
    <lineage>
        <taxon>Bacteria</taxon>
        <taxon>Bacillati</taxon>
        <taxon>Actinomycetota</taxon>
        <taxon>Actinomycetes</taxon>
        <taxon>Pseudonocardiales</taxon>
        <taxon>Pseudonocardiaceae</taxon>
        <taxon>Saccharopolyspora</taxon>
    </lineage>
</organism>
<keyword evidence="4 9" id="KW-0489">Methyltransferase</keyword>
<evidence type="ECO:0000256" key="1">
    <source>
        <dbReference type="ARBA" id="ARBA00004953"/>
    </source>
</evidence>
<evidence type="ECO:0000256" key="6">
    <source>
        <dbReference type="ARBA" id="ARBA00022691"/>
    </source>
</evidence>
<dbReference type="SMR" id="A0A5M7C1Z7"/>
<evidence type="ECO:0000259" key="8">
    <source>
        <dbReference type="Pfam" id="PF00590"/>
    </source>
</evidence>
<dbReference type="CDD" id="cd11641">
    <property type="entry name" value="Precorrin-4_C11-MT"/>
    <property type="match status" value="1"/>
</dbReference>
<dbReference type="OrthoDB" id="9815856at2"/>
<feature type="compositionally biased region" description="Low complexity" evidence="7">
    <location>
        <begin position="398"/>
        <end position="430"/>
    </location>
</feature>
<feature type="compositionally biased region" description="Low complexity" evidence="7">
    <location>
        <begin position="346"/>
        <end position="358"/>
    </location>
</feature>
<dbReference type="RefSeq" id="WP_150067474.1">
    <property type="nucleotide sequence ID" value="NZ_VWPH01000007.1"/>
</dbReference>
<evidence type="ECO:0000256" key="3">
    <source>
        <dbReference type="ARBA" id="ARBA00022573"/>
    </source>
</evidence>
<dbReference type="Gene3D" id="3.30.950.10">
    <property type="entry name" value="Methyltransferase, Cobalt-precorrin-4 Transmethylase, Domain 2"/>
    <property type="match status" value="1"/>
</dbReference>
<dbReference type="InterPro" id="IPR050161">
    <property type="entry name" value="Siro_Cobalamin_biosynth"/>
</dbReference>
<dbReference type="Gene3D" id="3.40.1010.10">
    <property type="entry name" value="Cobalt-precorrin-4 Transmethylase, Domain 1"/>
    <property type="match status" value="1"/>
</dbReference>
<dbReference type="AlphaFoldDB" id="A0A5M7C1Z7"/>
<evidence type="ECO:0000256" key="4">
    <source>
        <dbReference type="ARBA" id="ARBA00022603"/>
    </source>
</evidence>